<dbReference type="PANTHER" id="PTHR31956">
    <property type="entry name" value="NON-SPECIFIC PHOSPHOLIPASE C4-RELATED"/>
    <property type="match status" value="1"/>
</dbReference>
<dbReference type="Proteomes" id="UP000653674">
    <property type="component" value="Unassembled WGS sequence"/>
</dbReference>
<name>A0A8J3PQF5_9ACTN</name>
<dbReference type="InterPro" id="IPR007312">
    <property type="entry name" value="Phosphoesterase"/>
</dbReference>
<reference evidence="4" key="1">
    <citation type="submission" date="2021-01" db="EMBL/GenBank/DDBJ databases">
        <title>Whole genome shotgun sequence of Planosporangium flavigriseum NBRC 105377.</title>
        <authorList>
            <person name="Komaki H."/>
            <person name="Tamura T."/>
        </authorList>
    </citation>
    <scope>NUCLEOTIDE SEQUENCE</scope>
    <source>
        <strain evidence="4">NBRC 105377</strain>
    </source>
</reference>
<evidence type="ECO:0000313" key="5">
    <source>
        <dbReference type="Proteomes" id="UP000653674"/>
    </source>
</evidence>
<evidence type="ECO:0000256" key="1">
    <source>
        <dbReference type="ARBA" id="ARBA00022801"/>
    </source>
</evidence>
<evidence type="ECO:0000313" key="4">
    <source>
        <dbReference type="EMBL" id="GIG76046.1"/>
    </source>
</evidence>
<gene>
    <name evidence="4" type="ORF">Pfl04_44500</name>
</gene>
<comment type="caution">
    <text evidence="4">The sequence shown here is derived from an EMBL/GenBank/DDBJ whole genome shotgun (WGS) entry which is preliminary data.</text>
</comment>
<dbReference type="PANTHER" id="PTHR31956:SF1">
    <property type="entry name" value="NON-SPECIFIC PHOSPHOLIPASE C1"/>
    <property type="match status" value="1"/>
</dbReference>
<proteinExistence type="predicted"/>
<dbReference type="RefSeq" id="WP_168079931.1">
    <property type="nucleotide sequence ID" value="NZ_BAAAQJ010000016.1"/>
</dbReference>
<dbReference type="GO" id="GO:0042578">
    <property type="term" value="F:phosphoric ester hydrolase activity"/>
    <property type="evidence" value="ECO:0007669"/>
    <property type="project" value="UniProtKB-ARBA"/>
</dbReference>
<dbReference type="InterPro" id="IPR017850">
    <property type="entry name" value="Alkaline_phosphatase_core_sf"/>
</dbReference>
<accession>A0A8J3PQF5</accession>
<dbReference type="Pfam" id="PF04185">
    <property type="entry name" value="Phosphoesterase"/>
    <property type="match status" value="1"/>
</dbReference>
<feature type="compositionally biased region" description="Low complexity" evidence="3">
    <location>
        <begin position="43"/>
        <end position="60"/>
    </location>
</feature>
<feature type="region of interest" description="Disordered" evidence="3">
    <location>
        <begin position="37"/>
        <end position="60"/>
    </location>
</feature>
<dbReference type="Gene3D" id="3.40.720.10">
    <property type="entry name" value="Alkaline Phosphatase, subunit A"/>
    <property type="match status" value="1"/>
</dbReference>
<evidence type="ECO:0000256" key="2">
    <source>
        <dbReference type="ARBA" id="ARBA00023026"/>
    </source>
</evidence>
<dbReference type="EMBL" id="BONU01000043">
    <property type="protein sequence ID" value="GIG76046.1"/>
    <property type="molecule type" value="Genomic_DNA"/>
</dbReference>
<sequence length="314" mass="33987">MGSTARWTLFRVAVVAALVAILVPVSFGRRPAHLGPSVTAQGPAPSRAVPDAAPAPSATSAVDGALHPDHVVVAIFENTAYAKMAGNKKAPYLNSLMKRSAVFTNAHAVTHPSQPNYLALFSGSTHGVKDDHCPVDLRGKPNLGRQLLDAGLGFTGYSEDLPMPGFLGCSHKRYAAKHNPWVDFDNVPASANQPYSAFPTDFSTLPTVSFVVPNLCDDMHDCGVETGDRWARAHLDPYLRWAERHNSLLIVTFDENDGSPKNQILTLFAGAGVAPRNHREPINHYRVLRTIQDFYGLPPIGQTARSSPIRDLGR</sequence>
<protein>
    <submittedName>
        <fullName evidence="4">Acid phosphatase</fullName>
    </submittedName>
</protein>
<dbReference type="SUPFAM" id="SSF53649">
    <property type="entry name" value="Alkaline phosphatase-like"/>
    <property type="match status" value="1"/>
</dbReference>
<keyword evidence="5" id="KW-1185">Reference proteome</keyword>
<dbReference type="AlphaFoldDB" id="A0A8J3PQF5"/>
<evidence type="ECO:0000256" key="3">
    <source>
        <dbReference type="SAM" id="MobiDB-lite"/>
    </source>
</evidence>
<keyword evidence="1" id="KW-0378">Hydrolase</keyword>
<keyword evidence="2" id="KW-0843">Virulence</keyword>
<organism evidence="4 5">
    <name type="scientific">Planosporangium flavigriseum</name>
    <dbReference type="NCBI Taxonomy" id="373681"/>
    <lineage>
        <taxon>Bacteria</taxon>
        <taxon>Bacillati</taxon>
        <taxon>Actinomycetota</taxon>
        <taxon>Actinomycetes</taxon>
        <taxon>Micromonosporales</taxon>
        <taxon>Micromonosporaceae</taxon>
        <taxon>Planosporangium</taxon>
    </lineage>
</organism>